<gene>
    <name evidence="1" type="ORF">LCGC14_0414460</name>
</gene>
<sequence>MGDLDRPNRVIRNAEHGYYKRNWKVSPSAGTHRHPLYGTIQKIQSLNVNGRWEYRAISKSLRDVGIREGWLLKKWSKLETAKYGLWCIWKQASKLTDRYVLITGGRVTTLETMGPDVVVRIPVIDKYYADEIWDYLLDAISSIAHVKMVGQRVLEDPELQEAVIVAGRLRMREEIEALAGSVLSELEVRDAFVASGSWLG</sequence>
<comment type="caution">
    <text evidence="1">The sequence shown here is derived from an EMBL/GenBank/DDBJ whole genome shotgun (WGS) entry which is preliminary data.</text>
</comment>
<protein>
    <submittedName>
        <fullName evidence="1">Uncharacterized protein</fullName>
    </submittedName>
</protein>
<evidence type="ECO:0000313" key="1">
    <source>
        <dbReference type="EMBL" id="KKN72051.1"/>
    </source>
</evidence>
<reference evidence="1" key="1">
    <citation type="journal article" date="2015" name="Nature">
        <title>Complex archaea that bridge the gap between prokaryotes and eukaryotes.</title>
        <authorList>
            <person name="Spang A."/>
            <person name="Saw J.H."/>
            <person name="Jorgensen S.L."/>
            <person name="Zaremba-Niedzwiedzka K."/>
            <person name="Martijn J."/>
            <person name="Lind A.E."/>
            <person name="van Eijk R."/>
            <person name="Schleper C."/>
            <person name="Guy L."/>
            <person name="Ettema T.J."/>
        </authorList>
    </citation>
    <scope>NUCLEOTIDE SEQUENCE</scope>
</reference>
<organism evidence="1">
    <name type="scientific">marine sediment metagenome</name>
    <dbReference type="NCBI Taxonomy" id="412755"/>
    <lineage>
        <taxon>unclassified sequences</taxon>
        <taxon>metagenomes</taxon>
        <taxon>ecological metagenomes</taxon>
    </lineage>
</organism>
<proteinExistence type="predicted"/>
<name>A0A0F9VEQ5_9ZZZZ</name>
<accession>A0A0F9VEQ5</accession>
<dbReference type="AlphaFoldDB" id="A0A0F9VEQ5"/>
<dbReference type="EMBL" id="LAZR01000370">
    <property type="protein sequence ID" value="KKN72051.1"/>
    <property type="molecule type" value="Genomic_DNA"/>
</dbReference>